<dbReference type="Pfam" id="PF00561">
    <property type="entry name" value="Abhydrolase_1"/>
    <property type="match status" value="1"/>
</dbReference>
<dbReference type="RefSeq" id="WP_169494285.1">
    <property type="nucleotide sequence ID" value="NZ_JABBGM010000007.1"/>
</dbReference>
<dbReference type="PANTHER" id="PTHR46438">
    <property type="entry name" value="ALPHA/BETA-HYDROLASES SUPERFAMILY PROTEIN"/>
    <property type="match status" value="1"/>
</dbReference>
<keyword evidence="3" id="KW-1185">Reference proteome</keyword>
<dbReference type="SUPFAM" id="SSF53474">
    <property type="entry name" value="alpha/beta-Hydrolases"/>
    <property type="match status" value="1"/>
</dbReference>
<feature type="domain" description="AB hydrolase-1" evidence="1">
    <location>
        <begin position="34"/>
        <end position="265"/>
    </location>
</feature>
<dbReference type="EMBL" id="JABBGM010000007">
    <property type="protein sequence ID" value="NML95048.1"/>
    <property type="molecule type" value="Genomic_DNA"/>
</dbReference>
<dbReference type="PRINTS" id="PR00111">
    <property type="entry name" value="ABHYDROLASE"/>
</dbReference>
<dbReference type="InterPro" id="IPR000073">
    <property type="entry name" value="AB_hydrolase_1"/>
</dbReference>
<dbReference type="AlphaFoldDB" id="A0A7Y0GBD0"/>
<name>A0A7Y0GBD0_9SPHN</name>
<organism evidence="2 3">
    <name type="scientific">Novosphingobium olei</name>
    <dbReference type="NCBI Taxonomy" id="2728851"/>
    <lineage>
        <taxon>Bacteria</taxon>
        <taxon>Pseudomonadati</taxon>
        <taxon>Pseudomonadota</taxon>
        <taxon>Alphaproteobacteria</taxon>
        <taxon>Sphingomonadales</taxon>
        <taxon>Sphingomonadaceae</taxon>
        <taxon>Novosphingobium</taxon>
    </lineage>
</organism>
<evidence type="ECO:0000313" key="3">
    <source>
        <dbReference type="Proteomes" id="UP000583556"/>
    </source>
</evidence>
<reference evidence="2 3" key="1">
    <citation type="submission" date="2020-04" db="EMBL/GenBank/DDBJ databases">
        <title>Novosphingobium sp. TW-4 isolated from soil.</title>
        <authorList>
            <person name="Dahal R.H."/>
            <person name="Chaudhary D.K."/>
        </authorList>
    </citation>
    <scope>NUCLEOTIDE SEQUENCE [LARGE SCALE GENOMIC DNA]</scope>
    <source>
        <strain evidence="2 3">TW-4</strain>
    </source>
</reference>
<sequence length="287" mass="31419">MANATLDTTRPEIGQSLVVSGSSTNYHDVGEGAPVLLVHGSGPGVTAWANWRLNMPVLAEDFRVIAPDMFGFGYSDSKGRIEDKQIWVDQLAGFLDGLGIDKVSMVGNSFGGGITLAFMIAHPDRVERAVLMGPAGLNFPITPALDKVWGYEPSVEAMRESLKYLAWDHSRLTEDLIQSRYVASARPEAHEPYHATFGGADRQANVAMLASREEDIAAIAHETLILHGIADQVIPLDSTVKLAGLMKRADLHLFAECGHWVQIERMASFNRMVAEFFKNGLKARSER</sequence>
<evidence type="ECO:0000313" key="2">
    <source>
        <dbReference type="EMBL" id="NML95048.1"/>
    </source>
</evidence>
<gene>
    <name evidence="2" type="ORF">HHL27_15350</name>
</gene>
<dbReference type="Gene3D" id="3.40.50.1820">
    <property type="entry name" value="alpha/beta hydrolase"/>
    <property type="match status" value="1"/>
</dbReference>
<dbReference type="PANTHER" id="PTHR46438:SF11">
    <property type="entry name" value="LIPASE-RELATED"/>
    <property type="match status" value="1"/>
</dbReference>
<dbReference type="Proteomes" id="UP000583556">
    <property type="component" value="Unassembled WGS sequence"/>
</dbReference>
<keyword evidence="2" id="KW-0378">Hydrolase</keyword>
<dbReference type="InterPro" id="IPR029058">
    <property type="entry name" value="AB_hydrolase_fold"/>
</dbReference>
<evidence type="ECO:0000259" key="1">
    <source>
        <dbReference type="Pfam" id="PF00561"/>
    </source>
</evidence>
<protein>
    <submittedName>
        <fullName evidence="2">Alpha/beta fold hydrolase</fullName>
    </submittedName>
</protein>
<comment type="caution">
    <text evidence="2">The sequence shown here is derived from an EMBL/GenBank/DDBJ whole genome shotgun (WGS) entry which is preliminary data.</text>
</comment>
<accession>A0A7Y0GBD0</accession>
<dbReference type="GO" id="GO:0016787">
    <property type="term" value="F:hydrolase activity"/>
    <property type="evidence" value="ECO:0007669"/>
    <property type="project" value="UniProtKB-KW"/>
</dbReference>
<proteinExistence type="predicted"/>